<sequence length="142" mass="15715">MSLKIAPYIVLDGNCTEAVAFYEKVLGANNLGVQRFGDMPGEGGHPMPEEAKNRVLHAALEFDGQMLLFSDNYPGNPFQLGDQLSIALMTKDLERLKSIFHALSDGGQVQMELQETFWSPSFGMVRDQFGITWQLSGEASEK</sequence>
<evidence type="ECO:0000313" key="2">
    <source>
        <dbReference type="EMBL" id="MWV44482.1"/>
    </source>
</evidence>
<evidence type="ECO:0000313" key="3">
    <source>
        <dbReference type="Proteomes" id="UP000460318"/>
    </source>
</evidence>
<organism evidence="2 3">
    <name type="scientific">Paenibacillus dendrobii</name>
    <dbReference type="NCBI Taxonomy" id="2691084"/>
    <lineage>
        <taxon>Bacteria</taxon>
        <taxon>Bacillati</taxon>
        <taxon>Bacillota</taxon>
        <taxon>Bacilli</taxon>
        <taxon>Bacillales</taxon>
        <taxon>Paenibacillaceae</taxon>
        <taxon>Paenibacillus</taxon>
    </lineage>
</organism>
<dbReference type="RefSeq" id="WP_160497894.1">
    <property type="nucleotide sequence ID" value="NZ_WUBI01000001.1"/>
</dbReference>
<dbReference type="InterPro" id="IPR029068">
    <property type="entry name" value="Glyas_Bleomycin-R_OHBP_Dase"/>
</dbReference>
<protein>
    <submittedName>
        <fullName evidence="2">VOC family protein</fullName>
    </submittedName>
</protein>
<comment type="caution">
    <text evidence="2">The sequence shown here is derived from an EMBL/GenBank/DDBJ whole genome shotgun (WGS) entry which is preliminary data.</text>
</comment>
<gene>
    <name evidence="2" type="ORF">GRF59_12680</name>
</gene>
<dbReference type="CDD" id="cd06588">
    <property type="entry name" value="PhnB_like"/>
    <property type="match status" value="1"/>
</dbReference>
<dbReference type="AlphaFoldDB" id="A0A7X3LGW2"/>
<dbReference type="Gene3D" id="3.10.180.10">
    <property type="entry name" value="2,3-Dihydroxybiphenyl 1,2-Dioxygenase, domain 1"/>
    <property type="match status" value="1"/>
</dbReference>
<reference evidence="2 3" key="1">
    <citation type="submission" date="2019-12" db="EMBL/GenBank/DDBJ databases">
        <title>Paenibacillus sp. nov., an endophytic bacterium isolated from the stem of Dendrobium.</title>
        <authorList>
            <person name="Zhao R."/>
        </authorList>
    </citation>
    <scope>NUCLEOTIDE SEQUENCE [LARGE SCALE GENOMIC DNA]</scope>
    <source>
        <strain evidence="2 3">HJL G12</strain>
    </source>
</reference>
<dbReference type="PANTHER" id="PTHR33990">
    <property type="entry name" value="PROTEIN YJDN-RELATED"/>
    <property type="match status" value="1"/>
</dbReference>
<accession>A0A7X3LGW2</accession>
<keyword evidence="3" id="KW-1185">Reference proteome</keyword>
<dbReference type="Proteomes" id="UP000460318">
    <property type="component" value="Unassembled WGS sequence"/>
</dbReference>
<dbReference type="InterPro" id="IPR028973">
    <property type="entry name" value="PhnB-like"/>
</dbReference>
<dbReference type="PANTHER" id="PTHR33990:SF1">
    <property type="entry name" value="PROTEIN YJDN"/>
    <property type="match status" value="1"/>
</dbReference>
<dbReference type="Pfam" id="PF06983">
    <property type="entry name" value="3-dmu-9_3-mt"/>
    <property type="match status" value="1"/>
</dbReference>
<name>A0A7X3LGW2_9BACL</name>
<proteinExistence type="predicted"/>
<evidence type="ECO:0000259" key="1">
    <source>
        <dbReference type="Pfam" id="PF06983"/>
    </source>
</evidence>
<dbReference type="EMBL" id="WUBI01000001">
    <property type="protein sequence ID" value="MWV44482.1"/>
    <property type="molecule type" value="Genomic_DNA"/>
</dbReference>
<feature type="domain" description="PhnB-like" evidence="1">
    <location>
        <begin position="4"/>
        <end position="135"/>
    </location>
</feature>
<dbReference type="SUPFAM" id="SSF54593">
    <property type="entry name" value="Glyoxalase/Bleomycin resistance protein/Dihydroxybiphenyl dioxygenase"/>
    <property type="match status" value="1"/>
</dbReference>